<evidence type="ECO:0000256" key="1">
    <source>
        <dbReference type="ARBA" id="ARBA00004651"/>
    </source>
</evidence>
<evidence type="ECO:0000313" key="14">
    <source>
        <dbReference type="Proteomes" id="UP000242757"/>
    </source>
</evidence>
<dbReference type="InterPro" id="IPR011066">
    <property type="entry name" value="MscS_channel_C_sf"/>
</dbReference>
<feature type="transmembrane region" description="Helical" evidence="7">
    <location>
        <begin position="284"/>
        <end position="305"/>
    </location>
</feature>
<keyword evidence="14" id="KW-1185">Reference proteome</keyword>
<evidence type="ECO:0000259" key="9">
    <source>
        <dbReference type="Pfam" id="PF00924"/>
    </source>
</evidence>
<sequence length="741" mass="79392">MVTLPTRRLLPLLWLLFALPLGLAQAQSQTTDTPPYSALADLLENEQSRDALVNELRNLAQGTPAEANAAASAAAEPSASRELAQSTRAIAEGLGDQFTVLADVLNNLAEGRLTGDNGQFSMSGLLDASLNLGLVIAATLAAFLLLRRLAGPLFSRLDHWSRHGAGNTPVLRLVLCVALAAALDVLAVGLAYVGGNLVATFAVGVTGEQSTQASLFLNAFMVIELLKAGLRMLFSSRYNGLRLLPIHATEAAYWNRWLALLISLLGYGVMVMEPLVAIHVSPALSQGLNTLLMLAAFGYAVAVILKNRRRLSAALRDRANQSSLTASKLSLQLLARTWHWLALGYFTVVLVLVLLSPSNALPFVLFATLKTLGVIGVGALLSALLGQIIGRRIRLSDDLRRKLPLLEARLNSYIPNGLRFVRLLLLTAVILLSLNAWQVLDLATWYASDAGGVLMGRIVSVAFILAMAAAIWVGLASLIEHKLNPETGTGMPSARTQTLLSLFRSALAVLLVTMTVMIALSELGIDIGPLIAGAGVLGLAIGFGAQKLVQDVITGVFIQIENAMNTGDVVTLGGITGTAEKLSIRSVGIRDLSGTYHIIPFSSVDTVSNYMRDFAYHVGEYRVAYRENIDEAIAHLQHAFEELVADPEQKPYVLEALEVAGVIALADSSVNIRVRIMTAPGMQWAVGRAYNRLVKMHFEQAGIEIPYPQSTVHFEGSRQGEAPALKLERATSSARHTGTCG</sequence>
<dbReference type="Pfam" id="PF00924">
    <property type="entry name" value="MS_channel_2nd"/>
    <property type="match status" value="1"/>
</dbReference>
<gene>
    <name evidence="13" type="ORF">B6S08_04325</name>
</gene>
<evidence type="ECO:0000259" key="10">
    <source>
        <dbReference type="Pfam" id="PF21082"/>
    </source>
</evidence>
<feature type="domain" description="Mechanosensitive ion channel MscS C-terminal" evidence="10">
    <location>
        <begin position="634"/>
        <end position="705"/>
    </location>
</feature>
<evidence type="ECO:0000256" key="4">
    <source>
        <dbReference type="ARBA" id="ARBA00022692"/>
    </source>
</evidence>
<evidence type="ECO:0000256" key="8">
    <source>
        <dbReference type="SAM" id="SignalP"/>
    </source>
</evidence>
<feature type="signal peptide" evidence="8">
    <location>
        <begin position="1"/>
        <end position="26"/>
    </location>
</feature>
<feature type="domain" description="Mechanosensitive ion channel MscS" evidence="9">
    <location>
        <begin position="548"/>
        <end position="611"/>
    </location>
</feature>
<dbReference type="InterPro" id="IPR049278">
    <property type="entry name" value="MS_channel_C"/>
</dbReference>
<evidence type="ECO:0000259" key="12">
    <source>
        <dbReference type="Pfam" id="PF25392"/>
    </source>
</evidence>
<feature type="transmembrane region" description="Helical" evidence="7">
    <location>
        <begin position="170"/>
        <end position="193"/>
    </location>
</feature>
<dbReference type="InterPro" id="IPR011014">
    <property type="entry name" value="MscS_channel_TM-2"/>
</dbReference>
<comment type="similarity">
    <text evidence="2">Belongs to the MscS (TC 1.A.23) family.</text>
</comment>
<feature type="transmembrane region" description="Helical" evidence="7">
    <location>
        <begin position="420"/>
        <end position="438"/>
    </location>
</feature>
<dbReference type="GO" id="GO:0008381">
    <property type="term" value="F:mechanosensitive monoatomic ion channel activity"/>
    <property type="evidence" value="ECO:0007669"/>
    <property type="project" value="InterPro"/>
</dbReference>
<dbReference type="InterPro" id="IPR045276">
    <property type="entry name" value="YbiO_bact"/>
</dbReference>
<evidence type="ECO:0000256" key="5">
    <source>
        <dbReference type="ARBA" id="ARBA00022989"/>
    </source>
</evidence>
<feature type="transmembrane region" description="Helical" evidence="7">
    <location>
        <begin position="527"/>
        <end position="545"/>
    </location>
</feature>
<dbReference type="SUPFAM" id="SSF82861">
    <property type="entry name" value="Mechanosensitive channel protein MscS (YggB), transmembrane region"/>
    <property type="match status" value="1"/>
</dbReference>
<keyword evidence="4 7" id="KW-0812">Transmembrane</keyword>
<dbReference type="EMBL" id="NBIM01000001">
    <property type="protein sequence ID" value="OXY82746.1"/>
    <property type="molecule type" value="Genomic_DNA"/>
</dbReference>
<dbReference type="Proteomes" id="UP000242757">
    <property type="component" value="Unassembled WGS sequence"/>
</dbReference>
<comment type="caution">
    <text evidence="13">The sequence shown here is derived from an EMBL/GenBank/DDBJ whole genome shotgun (WGS) entry which is preliminary data.</text>
</comment>
<keyword evidence="6 7" id="KW-0472">Membrane</keyword>
<organism evidence="13 14">
    <name type="scientific">Oceanimonas doudoroffii</name>
    <dbReference type="NCBI Taxonomy" id="84158"/>
    <lineage>
        <taxon>Bacteria</taxon>
        <taxon>Pseudomonadati</taxon>
        <taxon>Pseudomonadota</taxon>
        <taxon>Gammaproteobacteria</taxon>
        <taxon>Aeromonadales</taxon>
        <taxon>Aeromonadaceae</taxon>
        <taxon>Oceanimonas</taxon>
    </lineage>
</organism>
<evidence type="ECO:0000256" key="6">
    <source>
        <dbReference type="ARBA" id="ARBA00023136"/>
    </source>
</evidence>
<reference evidence="13 14" key="1">
    <citation type="submission" date="2017-08" db="EMBL/GenBank/DDBJ databases">
        <title>A Genome Sequence of Oceanimonas doudoroffii ATCC 27123T.</title>
        <authorList>
            <person name="Brennan M.A."/>
            <person name="Maclea K.S."/>
            <person name="Mcclelland W.D."/>
            <person name="Trachtenberg A.M."/>
        </authorList>
    </citation>
    <scope>NUCLEOTIDE SEQUENCE [LARGE SCALE GENOMIC DNA]</scope>
    <source>
        <strain evidence="13 14">ATCC 27123</strain>
    </source>
</reference>
<feature type="chain" id="PRO_5012353319" evidence="8">
    <location>
        <begin position="27"/>
        <end position="741"/>
    </location>
</feature>
<dbReference type="InterPro" id="IPR023408">
    <property type="entry name" value="MscS_beta-dom_sf"/>
</dbReference>
<protein>
    <submittedName>
        <fullName evidence="13">Mechanosensitive ion channel protein MscS</fullName>
    </submittedName>
</protein>
<feature type="transmembrane region" description="Helical" evidence="7">
    <location>
        <begin position="213"/>
        <end position="234"/>
    </location>
</feature>
<evidence type="ECO:0000256" key="3">
    <source>
        <dbReference type="ARBA" id="ARBA00022475"/>
    </source>
</evidence>
<evidence type="ECO:0000313" key="13">
    <source>
        <dbReference type="EMBL" id="OXY82746.1"/>
    </source>
</evidence>
<keyword evidence="8" id="KW-0732">Signal</keyword>
<comment type="subcellular location">
    <subcellularLocation>
        <location evidence="1">Cell membrane</location>
        <topology evidence="1">Multi-pass membrane protein</topology>
    </subcellularLocation>
</comment>
<feature type="domain" description="Mechanosensitive ion channel transmembrane helices 2/3" evidence="11">
    <location>
        <begin position="507"/>
        <end position="546"/>
    </location>
</feature>
<keyword evidence="3" id="KW-1003">Cell membrane</keyword>
<evidence type="ECO:0000256" key="2">
    <source>
        <dbReference type="ARBA" id="ARBA00008017"/>
    </source>
</evidence>
<dbReference type="OrthoDB" id="6500477at2"/>
<dbReference type="InterPro" id="IPR049142">
    <property type="entry name" value="MS_channel_1st"/>
</dbReference>
<dbReference type="Gene3D" id="2.30.30.60">
    <property type="match status" value="1"/>
</dbReference>
<feature type="transmembrane region" description="Helical" evidence="7">
    <location>
        <begin position="130"/>
        <end position="149"/>
    </location>
</feature>
<feature type="transmembrane region" description="Helical" evidence="7">
    <location>
        <begin position="499"/>
        <end position="521"/>
    </location>
</feature>
<feature type="transmembrane region" description="Helical" evidence="7">
    <location>
        <begin position="458"/>
        <end position="479"/>
    </location>
</feature>
<feature type="transmembrane region" description="Helical" evidence="7">
    <location>
        <begin position="338"/>
        <end position="357"/>
    </location>
</feature>
<dbReference type="InterPro" id="IPR010920">
    <property type="entry name" value="LSM_dom_sf"/>
</dbReference>
<dbReference type="Pfam" id="PF25392">
    <property type="entry name" value="MS_channel_TM1"/>
    <property type="match status" value="1"/>
</dbReference>
<dbReference type="SUPFAM" id="SSF82689">
    <property type="entry name" value="Mechanosensitive channel protein MscS (YggB), C-terminal domain"/>
    <property type="match status" value="1"/>
</dbReference>
<name>A0A233RH72_9GAMM</name>
<feature type="transmembrane region" description="Helical" evidence="7">
    <location>
        <begin position="363"/>
        <end position="385"/>
    </location>
</feature>
<evidence type="ECO:0000259" key="11">
    <source>
        <dbReference type="Pfam" id="PF21088"/>
    </source>
</evidence>
<proteinExistence type="inferred from homology"/>
<evidence type="ECO:0000256" key="7">
    <source>
        <dbReference type="SAM" id="Phobius"/>
    </source>
</evidence>
<dbReference type="Gene3D" id="3.30.70.100">
    <property type="match status" value="1"/>
</dbReference>
<dbReference type="GO" id="GO:0005886">
    <property type="term" value="C:plasma membrane"/>
    <property type="evidence" value="ECO:0007669"/>
    <property type="project" value="UniProtKB-SubCell"/>
</dbReference>
<dbReference type="Gene3D" id="1.10.287.1260">
    <property type="match status" value="1"/>
</dbReference>
<accession>A0A233RH72</accession>
<feature type="transmembrane region" description="Helical" evidence="7">
    <location>
        <begin position="254"/>
        <end position="272"/>
    </location>
</feature>
<dbReference type="PANTHER" id="PTHR30460">
    <property type="entry name" value="MODERATE CONDUCTANCE MECHANOSENSITIVE CHANNEL YBIO"/>
    <property type="match status" value="1"/>
</dbReference>
<dbReference type="PANTHER" id="PTHR30460:SF0">
    <property type="entry name" value="MODERATE CONDUCTANCE MECHANOSENSITIVE CHANNEL YBIO"/>
    <property type="match status" value="1"/>
</dbReference>
<dbReference type="InterPro" id="IPR057485">
    <property type="entry name" value="YbiO-like_TM1"/>
</dbReference>
<dbReference type="Pfam" id="PF21088">
    <property type="entry name" value="MS_channel_1st"/>
    <property type="match status" value="1"/>
</dbReference>
<keyword evidence="5 7" id="KW-1133">Transmembrane helix</keyword>
<dbReference type="AlphaFoldDB" id="A0A233RH72"/>
<dbReference type="InterPro" id="IPR006685">
    <property type="entry name" value="MscS_channel_2nd"/>
</dbReference>
<dbReference type="SUPFAM" id="SSF50182">
    <property type="entry name" value="Sm-like ribonucleoproteins"/>
    <property type="match status" value="1"/>
</dbReference>
<feature type="domain" description="Moderate conductance mechanosensitive channel YbiO-like transmembrane helix 1" evidence="12">
    <location>
        <begin position="367"/>
        <end position="445"/>
    </location>
</feature>
<dbReference type="Pfam" id="PF21082">
    <property type="entry name" value="MS_channel_3rd"/>
    <property type="match status" value="1"/>
</dbReference>